<dbReference type="CDD" id="cd00051">
    <property type="entry name" value="EFh"/>
    <property type="match status" value="1"/>
</dbReference>
<feature type="transmembrane region" description="Helical" evidence="3">
    <location>
        <begin position="28"/>
        <end position="47"/>
    </location>
</feature>
<dbReference type="Gene3D" id="1.10.238.10">
    <property type="entry name" value="EF-hand"/>
    <property type="match status" value="1"/>
</dbReference>
<feature type="domain" description="EF-hand" evidence="4">
    <location>
        <begin position="794"/>
        <end position="828"/>
    </location>
</feature>
<evidence type="ECO:0000259" key="4">
    <source>
        <dbReference type="PROSITE" id="PS50222"/>
    </source>
</evidence>
<keyword evidence="3" id="KW-0472">Membrane</keyword>
<evidence type="ECO:0000256" key="2">
    <source>
        <dbReference type="SAM" id="MobiDB-lite"/>
    </source>
</evidence>
<dbReference type="Pfam" id="PF13202">
    <property type="entry name" value="EF-hand_5"/>
    <property type="match status" value="1"/>
</dbReference>
<dbReference type="Pfam" id="PF13499">
    <property type="entry name" value="EF-hand_7"/>
    <property type="match status" value="1"/>
</dbReference>
<dbReference type="FunFam" id="1.10.238.10:FF:000001">
    <property type="entry name" value="Calmodulin 1"/>
    <property type="match status" value="1"/>
</dbReference>
<feature type="domain" description="EF-hand" evidence="4">
    <location>
        <begin position="666"/>
        <end position="701"/>
    </location>
</feature>
<sequence>MRNLGSCGLIHDSSLKMVSGLRRSGRRATLRALGFAVLLFALVIAQVTEKVLPAGTEAGGDPAGPQEHEGAEVGKKEEVEFEAEGARVAIVAAVTMSTLVAISILFEISTEQLREHTDELNMPFVNTVFGELTTLGFIGLLLFVVTKIEILPWLSRHVLGGDAELQEIIEKLHMALFFFIVIFLVLCLALLRLGMYVQHEWREFERSCADIPSVLSEYALATEPPASWLDRFSWHRSAAASKAEREVVYLALRRRFMDYRSNHPDEETARQLAKEFQLQGDDTRFPFNEYLSIISGEVMGRLIQIDMATWIALDIVLVLILCLCWHAGPRGEVAILLASGFSLIALNDFVYRRVRAMRSLLTPPRLQSDAERLRRKNIWRSQHGLPPLSETELSATEKTWLLTDSEEVRDYDDSHGWAPPYVELLPNGGRNLSEKELKIRQRSLIGAGWGNGVLLALFSTRMGFLLTALHLSTFLLRETYQISELFGDHPAFAALLCFFFLLPSIVVPFMSTRIARDGLLAFNVEHMKVSRVIVQVTRLLRARQTLRTLRFVAEMKIHLRENARRNSQQLKLSIELLPEVPMPTPSRRRSSILPIDASDSFRAARRRSSSQLDSTVTAGMLRSIQSVPPPLKLSPKASSATDPPLSPLAAYISPREKRGDAYKREMERREIHTIFCLFDVDGSGSVSREEMASLLLAITHDLDDMQLNRLMTDLVAEELDSDDESIRQDGAMVEGPQEITFEAFYKWCSARIRESRHSKEELVEEIFRMVDADGSGTISVDEFVSIFKTLGQALDHDDVRELVYQMDRNGDGKIDLEEFSKMLQKHEV</sequence>
<dbReference type="InterPro" id="IPR018247">
    <property type="entry name" value="EF_Hand_1_Ca_BS"/>
</dbReference>
<feature type="compositionally biased region" description="Basic and acidic residues" evidence="2">
    <location>
        <begin position="66"/>
        <end position="75"/>
    </location>
</feature>
<protein>
    <submittedName>
        <fullName evidence="5">Unnamed protein product</fullName>
    </submittedName>
</protein>
<feature type="region of interest" description="Disordered" evidence="2">
    <location>
        <begin position="627"/>
        <end position="649"/>
    </location>
</feature>
<dbReference type="SUPFAM" id="SSF47473">
    <property type="entry name" value="EF-hand"/>
    <property type="match status" value="1"/>
</dbReference>
<dbReference type="InterPro" id="IPR052591">
    <property type="entry name" value="CML21-like"/>
</dbReference>
<name>A0A9W6TZH4_9STRA</name>
<feature type="transmembrane region" description="Helical" evidence="3">
    <location>
        <begin position="88"/>
        <end position="108"/>
    </location>
</feature>
<dbReference type="PROSITE" id="PS00018">
    <property type="entry name" value="EF_HAND_1"/>
    <property type="match status" value="3"/>
</dbReference>
<feature type="transmembrane region" description="Helical" evidence="3">
    <location>
        <begin position="444"/>
        <end position="471"/>
    </location>
</feature>
<feature type="region of interest" description="Disordered" evidence="2">
    <location>
        <begin position="55"/>
        <end position="75"/>
    </location>
</feature>
<keyword evidence="3" id="KW-1133">Transmembrane helix</keyword>
<feature type="transmembrane region" description="Helical" evidence="3">
    <location>
        <begin position="129"/>
        <end position="154"/>
    </location>
</feature>
<evidence type="ECO:0000256" key="3">
    <source>
        <dbReference type="SAM" id="Phobius"/>
    </source>
</evidence>
<dbReference type="InterPro" id="IPR002048">
    <property type="entry name" value="EF_hand_dom"/>
</dbReference>
<keyword evidence="3" id="KW-0812">Transmembrane</keyword>
<reference evidence="5" key="1">
    <citation type="submission" date="2023-04" db="EMBL/GenBank/DDBJ databases">
        <title>Phytophthora fragariaefolia NBRC 109709.</title>
        <authorList>
            <person name="Ichikawa N."/>
            <person name="Sato H."/>
            <person name="Tonouchi N."/>
        </authorList>
    </citation>
    <scope>NUCLEOTIDE SEQUENCE</scope>
    <source>
        <strain evidence="5">NBRC 109709</strain>
    </source>
</reference>
<feature type="domain" description="EF-hand" evidence="4">
    <location>
        <begin position="758"/>
        <end position="793"/>
    </location>
</feature>
<dbReference type="GO" id="GO:0005509">
    <property type="term" value="F:calcium ion binding"/>
    <property type="evidence" value="ECO:0007669"/>
    <property type="project" value="InterPro"/>
</dbReference>
<proteinExistence type="predicted"/>
<gene>
    <name evidence="5" type="ORF">Pfra01_000353700</name>
</gene>
<keyword evidence="6" id="KW-1185">Reference proteome</keyword>
<evidence type="ECO:0000313" key="6">
    <source>
        <dbReference type="Proteomes" id="UP001165121"/>
    </source>
</evidence>
<evidence type="ECO:0000313" key="5">
    <source>
        <dbReference type="EMBL" id="GMF23028.1"/>
    </source>
</evidence>
<dbReference type="EMBL" id="BSXT01000271">
    <property type="protein sequence ID" value="GMF23028.1"/>
    <property type="molecule type" value="Genomic_DNA"/>
</dbReference>
<dbReference type="AlphaFoldDB" id="A0A9W6TZH4"/>
<keyword evidence="1" id="KW-0106">Calcium</keyword>
<dbReference type="OrthoDB" id="6081786at2759"/>
<dbReference type="SMART" id="SM00054">
    <property type="entry name" value="EFh"/>
    <property type="match status" value="3"/>
</dbReference>
<dbReference type="InterPro" id="IPR011992">
    <property type="entry name" value="EF-hand-dom_pair"/>
</dbReference>
<dbReference type="Proteomes" id="UP001165121">
    <property type="component" value="Unassembled WGS sequence"/>
</dbReference>
<dbReference type="PANTHER" id="PTHR23064">
    <property type="entry name" value="TROPONIN"/>
    <property type="match status" value="1"/>
</dbReference>
<feature type="transmembrane region" description="Helical" evidence="3">
    <location>
        <begin position="491"/>
        <end position="510"/>
    </location>
</feature>
<organism evidence="5 6">
    <name type="scientific">Phytophthora fragariaefolia</name>
    <dbReference type="NCBI Taxonomy" id="1490495"/>
    <lineage>
        <taxon>Eukaryota</taxon>
        <taxon>Sar</taxon>
        <taxon>Stramenopiles</taxon>
        <taxon>Oomycota</taxon>
        <taxon>Peronosporomycetes</taxon>
        <taxon>Peronosporales</taxon>
        <taxon>Peronosporaceae</taxon>
        <taxon>Phytophthora</taxon>
    </lineage>
</organism>
<feature type="transmembrane region" description="Helical" evidence="3">
    <location>
        <begin position="174"/>
        <end position="197"/>
    </location>
</feature>
<evidence type="ECO:0000256" key="1">
    <source>
        <dbReference type="ARBA" id="ARBA00022837"/>
    </source>
</evidence>
<dbReference type="PROSITE" id="PS50222">
    <property type="entry name" value="EF_HAND_2"/>
    <property type="match status" value="3"/>
</dbReference>
<comment type="caution">
    <text evidence="5">The sequence shown here is derived from an EMBL/GenBank/DDBJ whole genome shotgun (WGS) entry which is preliminary data.</text>
</comment>
<accession>A0A9W6TZH4</accession>
<feature type="transmembrane region" description="Helical" evidence="3">
    <location>
        <begin position="334"/>
        <end position="351"/>
    </location>
</feature>
<feature type="transmembrane region" description="Helical" evidence="3">
    <location>
        <begin position="307"/>
        <end position="328"/>
    </location>
</feature>